<comment type="caution">
    <text evidence="6">The sequence shown here is derived from an EMBL/GenBank/DDBJ whole genome shotgun (WGS) entry which is preliminary data.</text>
</comment>
<keyword evidence="4" id="KW-0233">DNA recombination</keyword>
<evidence type="ECO:0000313" key="6">
    <source>
        <dbReference type="EMBL" id="PNS10361.1"/>
    </source>
</evidence>
<evidence type="ECO:0000256" key="2">
    <source>
        <dbReference type="ARBA" id="ARBA00022908"/>
    </source>
</evidence>
<dbReference type="SUPFAM" id="SSF54171">
    <property type="entry name" value="DNA-binding domain"/>
    <property type="match status" value="1"/>
</dbReference>
<dbReference type="InterPro" id="IPR010998">
    <property type="entry name" value="Integrase_recombinase_N"/>
</dbReference>
<dbReference type="AlphaFoldDB" id="A0A2K1Q5R9"/>
<evidence type="ECO:0000256" key="4">
    <source>
        <dbReference type="ARBA" id="ARBA00023172"/>
    </source>
</evidence>
<keyword evidence="3" id="KW-0238">DNA-binding</keyword>
<organism evidence="6 7">
    <name type="scientific">Mixta theicola</name>
    <dbReference type="NCBI Taxonomy" id="1458355"/>
    <lineage>
        <taxon>Bacteria</taxon>
        <taxon>Pseudomonadati</taxon>
        <taxon>Pseudomonadota</taxon>
        <taxon>Gammaproteobacteria</taxon>
        <taxon>Enterobacterales</taxon>
        <taxon>Erwiniaceae</taxon>
        <taxon>Mixta</taxon>
    </lineage>
</organism>
<evidence type="ECO:0000256" key="3">
    <source>
        <dbReference type="ARBA" id="ARBA00023125"/>
    </source>
</evidence>
<keyword evidence="2" id="KW-0229">DNA integration</keyword>
<sequence>MSKRPERYDANLPRNLTFRKSKQIYSWRNPVTGQELSLGRISRREAVAQAIEANNYIDQNYIPSALLDRLKSVPEFTFDKWLDRYNIILSRRDLKPTTQKIRANQLATLRAAFGRRAMDAMATRDVALFLDAYIEDGKRSMAVALRSLLLDIFREAVIEGVIERNIVEPTKTPAPEVRRERLSIEQFLAIPTAAQAMGGWIENAINLALLTGQRREDISRMKFSDVKDGRLFITQGKTGHKLALPLSLKLKDIDVTLGEVIESCKRDNPSDNLIYSSVRRGGRKAGPVAPDAITGAFGDARELSGLKFGANPPSFHEIRSLASRLYEIENGEEFAQRLLGHKNISMTKKYLDSRGQEYVMV</sequence>
<dbReference type="EMBL" id="NWUO01000017">
    <property type="protein sequence ID" value="PNS10361.1"/>
    <property type="molecule type" value="Genomic_DNA"/>
</dbReference>
<dbReference type="Gene3D" id="3.30.160.60">
    <property type="entry name" value="Classic Zinc Finger"/>
    <property type="match status" value="1"/>
</dbReference>
<dbReference type="SUPFAM" id="SSF56349">
    <property type="entry name" value="DNA breaking-rejoining enzymes"/>
    <property type="match status" value="1"/>
</dbReference>
<dbReference type="InterPro" id="IPR015094">
    <property type="entry name" value="Integrase_lambda-typ_DNA-bd_N"/>
</dbReference>
<dbReference type="OrthoDB" id="8781634at2"/>
<feature type="domain" description="Tyr recombinase" evidence="5">
    <location>
        <begin position="177"/>
        <end position="361"/>
    </location>
</feature>
<dbReference type="GO" id="GO:0003677">
    <property type="term" value="F:DNA binding"/>
    <property type="evidence" value="ECO:0007669"/>
    <property type="project" value="UniProtKB-KW"/>
</dbReference>
<dbReference type="InterPro" id="IPR016177">
    <property type="entry name" value="DNA-bd_dom_sf"/>
</dbReference>
<dbReference type="InterPro" id="IPR013762">
    <property type="entry name" value="Integrase-like_cat_sf"/>
</dbReference>
<evidence type="ECO:0000259" key="5">
    <source>
        <dbReference type="PROSITE" id="PS51898"/>
    </source>
</evidence>
<gene>
    <name evidence="6" type="ORF">COO59_18090</name>
</gene>
<dbReference type="GO" id="GO:0008907">
    <property type="term" value="F:integrase activity"/>
    <property type="evidence" value="ECO:0007669"/>
    <property type="project" value="InterPro"/>
</dbReference>
<reference evidence="7" key="1">
    <citation type="submission" date="2017-09" db="EMBL/GenBank/DDBJ databases">
        <authorList>
            <person name="Palmer M."/>
            <person name="Steenkamp E.T."/>
            <person name="Coetzee M.P."/>
            <person name="Avontuur J.R."/>
            <person name="Van Zyl E."/>
            <person name="Chan W.-Y."/>
            <person name="Blom J."/>
            <person name="Venter S.N."/>
        </authorList>
    </citation>
    <scope>NUCLEOTIDE SEQUENCE [LARGE SCALE GENOMIC DNA]</scope>
    <source>
        <strain evidence="7">QC88-366</strain>
    </source>
</reference>
<dbReference type="InterPro" id="IPR011010">
    <property type="entry name" value="DNA_brk_join_enz"/>
</dbReference>
<keyword evidence="7" id="KW-1185">Reference proteome</keyword>
<dbReference type="RefSeq" id="WP_103061129.1">
    <property type="nucleotide sequence ID" value="NZ_BSOF01000002.1"/>
</dbReference>
<protein>
    <submittedName>
        <fullName evidence="6">Integrase</fullName>
    </submittedName>
</protein>
<comment type="similarity">
    <text evidence="1">Belongs to the 'phage' integrase family.</text>
</comment>
<dbReference type="PROSITE" id="PS51898">
    <property type="entry name" value="TYR_RECOMBINASE"/>
    <property type="match status" value="1"/>
</dbReference>
<dbReference type="Proteomes" id="UP000236345">
    <property type="component" value="Unassembled WGS sequence"/>
</dbReference>
<dbReference type="Pfam" id="PF00589">
    <property type="entry name" value="Phage_integrase"/>
    <property type="match status" value="1"/>
</dbReference>
<evidence type="ECO:0000256" key="1">
    <source>
        <dbReference type="ARBA" id="ARBA00008857"/>
    </source>
</evidence>
<dbReference type="Pfam" id="PF09003">
    <property type="entry name" value="Arm-DNA-bind_1"/>
    <property type="match status" value="1"/>
</dbReference>
<accession>A0A2K1Q5R9</accession>
<dbReference type="Gene3D" id="1.10.443.10">
    <property type="entry name" value="Intergrase catalytic core"/>
    <property type="match status" value="1"/>
</dbReference>
<proteinExistence type="inferred from homology"/>
<dbReference type="InterPro" id="IPR002104">
    <property type="entry name" value="Integrase_catalytic"/>
</dbReference>
<name>A0A2K1Q5R9_9GAMM</name>
<evidence type="ECO:0000313" key="7">
    <source>
        <dbReference type="Proteomes" id="UP000236345"/>
    </source>
</evidence>
<dbReference type="Gene3D" id="1.10.150.130">
    <property type="match status" value="1"/>
</dbReference>
<dbReference type="GO" id="GO:0006310">
    <property type="term" value="P:DNA recombination"/>
    <property type="evidence" value="ECO:0007669"/>
    <property type="project" value="UniProtKB-KW"/>
</dbReference>